<keyword evidence="3" id="KW-0804">Transcription</keyword>
<dbReference type="GO" id="GO:0003700">
    <property type="term" value="F:DNA-binding transcription factor activity"/>
    <property type="evidence" value="ECO:0007669"/>
    <property type="project" value="TreeGrafter"/>
</dbReference>
<evidence type="ECO:0000256" key="3">
    <source>
        <dbReference type="ARBA" id="ARBA00023163"/>
    </source>
</evidence>
<keyword evidence="2 4" id="KW-0238">DNA-binding</keyword>
<dbReference type="Pfam" id="PF00440">
    <property type="entry name" value="TetR_N"/>
    <property type="match status" value="1"/>
</dbReference>
<keyword evidence="7" id="KW-1185">Reference proteome</keyword>
<dbReference type="InterPro" id="IPR001647">
    <property type="entry name" value="HTH_TetR"/>
</dbReference>
<feature type="DNA-binding region" description="H-T-H motif" evidence="4">
    <location>
        <begin position="98"/>
        <end position="117"/>
    </location>
</feature>
<accession>A0A418SP96</accession>
<evidence type="ECO:0000313" key="7">
    <source>
        <dbReference type="Proteomes" id="UP000284202"/>
    </source>
</evidence>
<dbReference type="PANTHER" id="PTHR30055:SF238">
    <property type="entry name" value="MYCOFACTOCIN BIOSYNTHESIS TRANSCRIPTIONAL REGULATOR MFTR-RELATED"/>
    <property type="match status" value="1"/>
</dbReference>
<gene>
    <name evidence="6" type="ORF">D3P04_18660</name>
</gene>
<feature type="domain" description="HTH tetR-type" evidence="5">
    <location>
        <begin position="75"/>
        <end position="135"/>
    </location>
</feature>
<dbReference type="AlphaFoldDB" id="A0A418SP96"/>
<dbReference type="GO" id="GO:0000976">
    <property type="term" value="F:transcription cis-regulatory region binding"/>
    <property type="evidence" value="ECO:0007669"/>
    <property type="project" value="TreeGrafter"/>
</dbReference>
<evidence type="ECO:0000256" key="2">
    <source>
        <dbReference type="ARBA" id="ARBA00023125"/>
    </source>
</evidence>
<dbReference type="OrthoDB" id="9811084at2"/>
<keyword evidence="1" id="KW-0805">Transcription regulation</keyword>
<evidence type="ECO:0000256" key="4">
    <source>
        <dbReference type="PROSITE-ProRule" id="PRU00335"/>
    </source>
</evidence>
<protein>
    <submittedName>
        <fullName evidence="6">TetR/AcrR family transcriptional regulator</fullName>
    </submittedName>
</protein>
<evidence type="ECO:0000259" key="5">
    <source>
        <dbReference type="PROSITE" id="PS50977"/>
    </source>
</evidence>
<reference evidence="7" key="1">
    <citation type="submission" date="2018-09" db="EMBL/GenBank/DDBJ databases">
        <title>Acidovorax cavernicola nov. sp. isolated from Gruta de las Maravillas (Aracena, Spain).</title>
        <authorList>
            <person name="Jurado V."/>
            <person name="Gutierrez-Patricio S."/>
            <person name="Gonzalez-Pimentel J.L."/>
            <person name="Miller A.Z."/>
            <person name="Laiz L."/>
            <person name="Saiz-Jimenez C."/>
        </authorList>
    </citation>
    <scope>NUCLEOTIDE SEQUENCE [LARGE SCALE GENOMIC DNA]</scope>
    <source>
        <strain evidence="7">1011MAR3C25</strain>
    </source>
</reference>
<dbReference type="PANTHER" id="PTHR30055">
    <property type="entry name" value="HTH-TYPE TRANSCRIPTIONAL REGULATOR RUTR"/>
    <property type="match status" value="1"/>
</dbReference>
<organism evidence="6 7">
    <name type="scientific">Paracoccus onubensis</name>
    <dbReference type="NCBI Taxonomy" id="1675788"/>
    <lineage>
        <taxon>Bacteria</taxon>
        <taxon>Pseudomonadati</taxon>
        <taxon>Pseudomonadota</taxon>
        <taxon>Alphaproteobacteria</taxon>
        <taxon>Rhodobacterales</taxon>
        <taxon>Paracoccaceae</taxon>
        <taxon>Paracoccus</taxon>
    </lineage>
</organism>
<dbReference type="SUPFAM" id="SSF46689">
    <property type="entry name" value="Homeodomain-like"/>
    <property type="match status" value="1"/>
</dbReference>
<dbReference type="InterPro" id="IPR009057">
    <property type="entry name" value="Homeodomain-like_sf"/>
</dbReference>
<dbReference type="Gene3D" id="1.10.357.10">
    <property type="entry name" value="Tetracycline Repressor, domain 2"/>
    <property type="match status" value="1"/>
</dbReference>
<dbReference type="EMBL" id="QZCG01000014">
    <property type="protein sequence ID" value="RJE82773.1"/>
    <property type="molecule type" value="Genomic_DNA"/>
</dbReference>
<dbReference type="InterPro" id="IPR050109">
    <property type="entry name" value="HTH-type_TetR-like_transc_reg"/>
</dbReference>
<proteinExistence type="predicted"/>
<sequence>MAAEPKARSAMAARRIESRKSDIVIFPSMKQPRAARAGIAISLHNSALCAMFAFPEYRRNRPMPARSTLRDRRRQQTAREIQSAMLRLAVRDGYGAVTTEMIATEAGISPRTFFNYYPNKEAALVGKSPEIGPDITESFRQGTGPLIKALFEALDRHLRDSYLNRDTIRMIDTLLERSPELVPQFYASLQTLTAQLAELIGQRQRAIGHHDAELLADMTTHALANAIRSWAQSETMPETDIASHARIQVERIGAIISDRQNENA</sequence>
<dbReference type="PROSITE" id="PS50977">
    <property type="entry name" value="HTH_TETR_2"/>
    <property type="match status" value="1"/>
</dbReference>
<evidence type="ECO:0000256" key="1">
    <source>
        <dbReference type="ARBA" id="ARBA00023015"/>
    </source>
</evidence>
<evidence type="ECO:0000313" key="6">
    <source>
        <dbReference type="EMBL" id="RJE82773.1"/>
    </source>
</evidence>
<name>A0A418SP96_9RHOB</name>
<dbReference type="Proteomes" id="UP000284202">
    <property type="component" value="Unassembled WGS sequence"/>
</dbReference>
<comment type="caution">
    <text evidence="6">The sequence shown here is derived from an EMBL/GenBank/DDBJ whole genome shotgun (WGS) entry which is preliminary data.</text>
</comment>